<evidence type="ECO:0000313" key="2">
    <source>
        <dbReference type="EMBL" id="SDD34963.1"/>
    </source>
</evidence>
<feature type="region of interest" description="Disordered" evidence="1">
    <location>
        <begin position="1"/>
        <end position="20"/>
    </location>
</feature>
<protein>
    <submittedName>
        <fullName evidence="2">Uncharacterized protein</fullName>
    </submittedName>
</protein>
<feature type="region of interest" description="Disordered" evidence="1">
    <location>
        <begin position="77"/>
        <end position="104"/>
    </location>
</feature>
<dbReference type="EMBL" id="LT629688">
    <property type="protein sequence ID" value="SDD34963.1"/>
    <property type="molecule type" value="Genomic_DNA"/>
</dbReference>
<evidence type="ECO:0000313" key="3">
    <source>
        <dbReference type="Proteomes" id="UP000198546"/>
    </source>
</evidence>
<sequence>MTGQHADDAQERRQDAEEQRVVAEALAAAPPEPVPADVLSGLLATVRAEIERRAEGEATRERAAAISATLQRSARGTYGVNVPRRPTVPHAVPDVHDHDTAGTG</sequence>
<organism evidence="2 3">
    <name type="scientific">Auraticoccus monumenti</name>
    <dbReference type="NCBI Taxonomy" id="675864"/>
    <lineage>
        <taxon>Bacteria</taxon>
        <taxon>Bacillati</taxon>
        <taxon>Actinomycetota</taxon>
        <taxon>Actinomycetes</taxon>
        <taxon>Propionibacteriales</taxon>
        <taxon>Propionibacteriaceae</taxon>
        <taxon>Auraticoccus</taxon>
    </lineage>
</organism>
<dbReference type="Proteomes" id="UP000198546">
    <property type="component" value="Chromosome i"/>
</dbReference>
<proteinExistence type="predicted"/>
<keyword evidence="3" id="KW-1185">Reference proteome</keyword>
<gene>
    <name evidence="2" type="ORF">SAMN04489747_0763</name>
</gene>
<reference evidence="2 3" key="1">
    <citation type="submission" date="2016-10" db="EMBL/GenBank/DDBJ databases">
        <authorList>
            <person name="de Groot N.N."/>
        </authorList>
    </citation>
    <scope>NUCLEOTIDE SEQUENCE [LARGE SCALE GENOMIC DNA]</scope>
    <source>
        <strain evidence="2 3">MON 2.2</strain>
    </source>
</reference>
<evidence type="ECO:0000256" key="1">
    <source>
        <dbReference type="SAM" id="MobiDB-lite"/>
    </source>
</evidence>
<name>A0A1G6U0X3_9ACTN</name>
<feature type="compositionally biased region" description="Basic and acidic residues" evidence="1">
    <location>
        <begin position="93"/>
        <end position="104"/>
    </location>
</feature>
<dbReference type="AlphaFoldDB" id="A0A1G6U0X3"/>
<dbReference type="RefSeq" id="WP_090590792.1">
    <property type="nucleotide sequence ID" value="NZ_LT629688.1"/>
</dbReference>
<dbReference type="STRING" id="675864.SAMN04489747_0763"/>
<accession>A0A1G6U0X3</accession>